<sequence length="159" mass="18129">MCIFYVFRFSCGHFRPGYRLCNLITAEEVQWIKENNDFLTIINNCQDFNGKQNITPNPNRCGDRCQVAYTKAMSNGWRCCDCTLRRTAQDQMCGCGHHFCGIACYALGPDEKAIMSDPYEQSVTLPMEIRPVKRWGSFTGQSTGFRWSMNSSGSDKSSR</sequence>
<protein>
    <submittedName>
        <fullName evidence="1">Uncharacterized protein</fullName>
    </submittedName>
</protein>
<dbReference type="Proteomes" id="UP000267821">
    <property type="component" value="Unassembled WGS sequence"/>
</dbReference>
<dbReference type="InParanoid" id="A0A3N4M2W2"/>
<accession>A0A3N4M2W2</accession>
<name>A0A3N4M2W2_9PEZI</name>
<gene>
    <name evidence="1" type="ORF">L211DRAFT_845377</name>
</gene>
<proteinExistence type="predicted"/>
<dbReference type="AlphaFoldDB" id="A0A3N4M2W2"/>
<reference evidence="1 2" key="1">
    <citation type="journal article" date="2018" name="Nat. Ecol. Evol.">
        <title>Pezizomycetes genomes reveal the molecular basis of ectomycorrhizal truffle lifestyle.</title>
        <authorList>
            <person name="Murat C."/>
            <person name="Payen T."/>
            <person name="Noel B."/>
            <person name="Kuo A."/>
            <person name="Morin E."/>
            <person name="Chen J."/>
            <person name="Kohler A."/>
            <person name="Krizsan K."/>
            <person name="Balestrini R."/>
            <person name="Da Silva C."/>
            <person name="Montanini B."/>
            <person name="Hainaut M."/>
            <person name="Levati E."/>
            <person name="Barry K.W."/>
            <person name="Belfiori B."/>
            <person name="Cichocki N."/>
            <person name="Clum A."/>
            <person name="Dockter R.B."/>
            <person name="Fauchery L."/>
            <person name="Guy J."/>
            <person name="Iotti M."/>
            <person name="Le Tacon F."/>
            <person name="Lindquist E.A."/>
            <person name="Lipzen A."/>
            <person name="Malagnac F."/>
            <person name="Mello A."/>
            <person name="Molinier V."/>
            <person name="Miyauchi S."/>
            <person name="Poulain J."/>
            <person name="Riccioni C."/>
            <person name="Rubini A."/>
            <person name="Sitrit Y."/>
            <person name="Splivallo R."/>
            <person name="Traeger S."/>
            <person name="Wang M."/>
            <person name="Zifcakova L."/>
            <person name="Wipf D."/>
            <person name="Zambonelli A."/>
            <person name="Paolocci F."/>
            <person name="Nowrousian M."/>
            <person name="Ottonello S."/>
            <person name="Baldrian P."/>
            <person name="Spatafora J.W."/>
            <person name="Henrissat B."/>
            <person name="Nagy L.G."/>
            <person name="Aury J.M."/>
            <person name="Wincker P."/>
            <person name="Grigoriev I.V."/>
            <person name="Bonfante P."/>
            <person name="Martin F.M."/>
        </authorList>
    </citation>
    <scope>NUCLEOTIDE SEQUENCE [LARGE SCALE GENOMIC DNA]</scope>
    <source>
        <strain evidence="1 2">ATCC MYA-4762</strain>
    </source>
</reference>
<evidence type="ECO:0000313" key="2">
    <source>
        <dbReference type="Proteomes" id="UP000267821"/>
    </source>
</evidence>
<organism evidence="1 2">
    <name type="scientific">Terfezia boudieri ATCC MYA-4762</name>
    <dbReference type="NCBI Taxonomy" id="1051890"/>
    <lineage>
        <taxon>Eukaryota</taxon>
        <taxon>Fungi</taxon>
        <taxon>Dikarya</taxon>
        <taxon>Ascomycota</taxon>
        <taxon>Pezizomycotina</taxon>
        <taxon>Pezizomycetes</taxon>
        <taxon>Pezizales</taxon>
        <taxon>Pezizaceae</taxon>
        <taxon>Terfezia</taxon>
    </lineage>
</organism>
<keyword evidence="2" id="KW-1185">Reference proteome</keyword>
<dbReference type="EMBL" id="ML121529">
    <property type="protein sequence ID" value="RPB28288.1"/>
    <property type="molecule type" value="Genomic_DNA"/>
</dbReference>
<dbReference type="OrthoDB" id="5271505at2759"/>
<evidence type="ECO:0000313" key="1">
    <source>
        <dbReference type="EMBL" id="RPB28288.1"/>
    </source>
</evidence>